<dbReference type="GO" id="GO:0003871">
    <property type="term" value="F:5-methyltetrahydropteroyltriglutamate-homocysteine S-methyltransferase activity"/>
    <property type="evidence" value="ECO:0007669"/>
    <property type="project" value="InterPro"/>
</dbReference>
<accession>A0A8S9PUN9</accession>
<dbReference type="AlphaFoldDB" id="A0A8S9PUN9"/>
<dbReference type="Gene3D" id="3.20.20.210">
    <property type="match status" value="1"/>
</dbReference>
<dbReference type="PANTHER" id="PTHR30519">
    <property type="entry name" value="5-METHYLTETRAHYDROPTEROYLTRIGLUTAMATE--HOMOCYSTEINE METHYLTRANSFERASE"/>
    <property type="match status" value="1"/>
</dbReference>
<dbReference type="InterPro" id="IPR038071">
    <property type="entry name" value="UROD/MetE-like_sf"/>
</dbReference>
<dbReference type="Pfam" id="PF01717">
    <property type="entry name" value="Meth_synt_2"/>
    <property type="match status" value="1"/>
</dbReference>
<feature type="domain" description="Cobalamin-independent methionine synthase MetE C-terminal/archaeal" evidence="5">
    <location>
        <begin position="233"/>
        <end position="283"/>
    </location>
</feature>
<dbReference type="GO" id="GO:0009086">
    <property type="term" value="P:methionine biosynthetic process"/>
    <property type="evidence" value="ECO:0007669"/>
    <property type="project" value="InterPro"/>
</dbReference>
<feature type="region of interest" description="Disordered" evidence="4">
    <location>
        <begin position="115"/>
        <end position="170"/>
    </location>
</feature>
<evidence type="ECO:0000313" key="6">
    <source>
        <dbReference type="EMBL" id="KAF3535375.1"/>
    </source>
</evidence>
<dbReference type="SUPFAM" id="SSF51726">
    <property type="entry name" value="UROD/MetE-like"/>
    <property type="match status" value="1"/>
</dbReference>
<comment type="cofactor">
    <cofactor evidence="1">
        <name>Zn(2+)</name>
        <dbReference type="ChEBI" id="CHEBI:29105"/>
    </cofactor>
</comment>
<gene>
    <name evidence="6" type="ORF">F2Q69_00023497</name>
</gene>
<comment type="caution">
    <text evidence="6">The sequence shown here is derived from an EMBL/GenBank/DDBJ whole genome shotgun (WGS) entry which is preliminary data.</text>
</comment>
<keyword evidence="2" id="KW-0479">Metal-binding</keyword>
<evidence type="ECO:0000256" key="2">
    <source>
        <dbReference type="ARBA" id="ARBA00022723"/>
    </source>
</evidence>
<evidence type="ECO:0000259" key="5">
    <source>
        <dbReference type="Pfam" id="PF01717"/>
    </source>
</evidence>
<dbReference type="EMBL" id="QGKX02001290">
    <property type="protein sequence ID" value="KAF3535375.1"/>
    <property type="molecule type" value="Genomic_DNA"/>
</dbReference>
<evidence type="ECO:0000256" key="3">
    <source>
        <dbReference type="ARBA" id="ARBA00022833"/>
    </source>
</evidence>
<evidence type="ECO:0000256" key="4">
    <source>
        <dbReference type="SAM" id="MobiDB-lite"/>
    </source>
</evidence>
<feature type="compositionally biased region" description="Acidic residues" evidence="4">
    <location>
        <begin position="118"/>
        <end position="170"/>
    </location>
</feature>
<keyword evidence="3" id="KW-0862">Zinc</keyword>
<protein>
    <recommendedName>
        <fullName evidence="5">Cobalamin-independent methionine synthase MetE C-terminal/archaeal domain-containing protein</fullName>
    </recommendedName>
</protein>
<evidence type="ECO:0000256" key="1">
    <source>
        <dbReference type="ARBA" id="ARBA00001947"/>
    </source>
</evidence>
<name>A0A8S9PUN9_BRACR</name>
<dbReference type="GO" id="GO:0008270">
    <property type="term" value="F:zinc ion binding"/>
    <property type="evidence" value="ECO:0007669"/>
    <property type="project" value="InterPro"/>
</dbReference>
<proteinExistence type="predicted"/>
<sequence length="297" mass="34007">MIRPLIVVYGEWFFRDNCWDFVVDNVKGARMYFLNDSSTHVDLVEMAQEDYNRDTNREVVDFTYSLPEEMMQQMAPDTPPIYVTNDRQVRNLIEICKTHDVRLCVSNRGRMIISDATEVSDEDEDVNELSDKGEEEDYEDGNEVSDKEEEEDYEDGNEEEEDADVPNFAEVDEDEFVDYSVYGQVKDEDEDEALFSANAAALASRRSSPRVTNEGVQKAAAALKGSDHRSATNTVELRRVRREYKAKKVSEEDYIKAMKEEIKKVVDLQEELDINVLVHGEPEISLSTALMPIVGIV</sequence>
<reference evidence="6" key="1">
    <citation type="submission" date="2019-12" db="EMBL/GenBank/DDBJ databases">
        <title>Genome sequencing and annotation of Brassica cretica.</title>
        <authorList>
            <person name="Studholme D.J."/>
            <person name="Sarris P."/>
        </authorList>
    </citation>
    <scope>NUCLEOTIDE SEQUENCE</scope>
    <source>
        <strain evidence="6">PFS-109/04</strain>
        <tissue evidence="6">Leaf</tissue>
    </source>
</reference>
<dbReference type="InterPro" id="IPR002629">
    <property type="entry name" value="Met_Synth_C/arc"/>
</dbReference>
<dbReference type="Proteomes" id="UP000712600">
    <property type="component" value="Unassembled WGS sequence"/>
</dbReference>
<evidence type="ECO:0000313" key="7">
    <source>
        <dbReference type="Proteomes" id="UP000712600"/>
    </source>
</evidence>
<organism evidence="6 7">
    <name type="scientific">Brassica cretica</name>
    <name type="common">Mustard</name>
    <dbReference type="NCBI Taxonomy" id="69181"/>
    <lineage>
        <taxon>Eukaryota</taxon>
        <taxon>Viridiplantae</taxon>
        <taxon>Streptophyta</taxon>
        <taxon>Embryophyta</taxon>
        <taxon>Tracheophyta</taxon>
        <taxon>Spermatophyta</taxon>
        <taxon>Magnoliopsida</taxon>
        <taxon>eudicotyledons</taxon>
        <taxon>Gunneridae</taxon>
        <taxon>Pentapetalae</taxon>
        <taxon>rosids</taxon>
        <taxon>malvids</taxon>
        <taxon>Brassicales</taxon>
        <taxon>Brassicaceae</taxon>
        <taxon>Brassiceae</taxon>
        <taxon>Brassica</taxon>
    </lineage>
</organism>